<dbReference type="FunFam" id="2.60.40.150:FF:000014">
    <property type="entry name" value="protein unc-13 homolog B"/>
    <property type="match status" value="1"/>
</dbReference>
<feature type="domain" description="MHD2" evidence="3">
    <location>
        <begin position="94"/>
        <end position="259"/>
    </location>
</feature>
<evidence type="ECO:0000256" key="1">
    <source>
        <dbReference type="ARBA" id="ARBA00022483"/>
    </source>
</evidence>
<dbReference type="Gene3D" id="1.10.357.50">
    <property type="match status" value="1"/>
</dbReference>
<dbReference type="GO" id="GO:0031594">
    <property type="term" value="C:neuromuscular junction"/>
    <property type="evidence" value="ECO:0007669"/>
    <property type="project" value="TreeGrafter"/>
</dbReference>
<dbReference type="Pfam" id="PF06292">
    <property type="entry name" value="MUN"/>
    <property type="match status" value="1"/>
</dbReference>
<keyword evidence="5" id="KW-1185">Reference proteome</keyword>
<dbReference type="InterPro" id="IPR027080">
    <property type="entry name" value="Unc-13"/>
</dbReference>
<dbReference type="GO" id="GO:0042734">
    <property type="term" value="C:presynaptic membrane"/>
    <property type="evidence" value="ECO:0007669"/>
    <property type="project" value="TreeGrafter"/>
</dbReference>
<dbReference type="Pfam" id="PF00168">
    <property type="entry name" value="C2"/>
    <property type="match status" value="1"/>
</dbReference>
<dbReference type="PROSITE" id="PS50004">
    <property type="entry name" value="C2"/>
    <property type="match status" value="1"/>
</dbReference>
<keyword evidence="1" id="KW-0268">Exocytosis</keyword>
<dbReference type="GO" id="GO:0061789">
    <property type="term" value="P:dense core granule priming"/>
    <property type="evidence" value="ECO:0007669"/>
    <property type="project" value="TreeGrafter"/>
</dbReference>
<dbReference type="GO" id="GO:0017075">
    <property type="term" value="F:syntaxin-1 binding"/>
    <property type="evidence" value="ECO:0007669"/>
    <property type="project" value="TreeGrafter"/>
</dbReference>
<dbReference type="SMART" id="SM00239">
    <property type="entry name" value="C2"/>
    <property type="match status" value="1"/>
</dbReference>
<evidence type="ECO:0000259" key="3">
    <source>
        <dbReference type="PROSITE" id="PS51259"/>
    </source>
</evidence>
<feature type="non-terminal residue" evidence="4">
    <location>
        <position position="1"/>
    </location>
</feature>
<dbReference type="CDD" id="cd08395">
    <property type="entry name" value="C2C_Munc13"/>
    <property type="match status" value="1"/>
</dbReference>
<name>A0A852ABX0_CALOR</name>
<dbReference type="PROSITE" id="PS51259">
    <property type="entry name" value="MHD2"/>
    <property type="match status" value="1"/>
</dbReference>
<dbReference type="GO" id="GO:0043195">
    <property type="term" value="C:terminal bouton"/>
    <property type="evidence" value="ECO:0007669"/>
    <property type="project" value="TreeGrafter"/>
</dbReference>
<dbReference type="InterPro" id="IPR035892">
    <property type="entry name" value="C2_domain_sf"/>
</dbReference>
<dbReference type="GO" id="GO:0016081">
    <property type="term" value="P:synaptic vesicle docking"/>
    <property type="evidence" value="ECO:0007669"/>
    <property type="project" value="TreeGrafter"/>
</dbReference>
<dbReference type="GO" id="GO:0016082">
    <property type="term" value="P:synaptic vesicle priming"/>
    <property type="evidence" value="ECO:0007669"/>
    <property type="project" value="TreeGrafter"/>
</dbReference>
<comment type="caution">
    <text evidence="4">The sequence shown here is derived from an EMBL/GenBank/DDBJ whole genome shotgun (WGS) entry which is preliminary data.</text>
</comment>
<evidence type="ECO:0000313" key="5">
    <source>
        <dbReference type="Proteomes" id="UP000603627"/>
    </source>
</evidence>
<dbReference type="AlphaFoldDB" id="A0A852ABX0"/>
<organism evidence="4 5">
    <name type="scientific">Calcarius ornatus</name>
    <name type="common">Chestnut-collared longspur</name>
    <dbReference type="NCBI Taxonomy" id="198940"/>
    <lineage>
        <taxon>Eukaryota</taxon>
        <taxon>Metazoa</taxon>
        <taxon>Chordata</taxon>
        <taxon>Craniata</taxon>
        <taxon>Vertebrata</taxon>
        <taxon>Euteleostomi</taxon>
        <taxon>Archelosauria</taxon>
        <taxon>Archosauria</taxon>
        <taxon>Dinosauria</taxon>
        <taxon>Saurischia</taxon>
        <taxon>Theropoda</taxon>
        <taxon>Coelurosauria</taxon>
        <taxon>Aves</taxon>
        <taxon>Neognathae</taxon>
        <taxon>Neoaves</taxon>
        <taxon>Telluraves</taxon>
        <taxon>Australaves</taxon>
        <taxon>Passeriformes</taxon>
        <taxon>Passeroidea</taxon>
        <taxon>Fringillidae</taxon>
        <taxon>Emberizinae</taxon>
        <taxon>Emberizini</taxon>
        <taxon>Calcarius</taxon>
    </lineage>
</organism>
<dbReference type="GO" id="GO:0005516">
    <property type="term" value="F:calmodulin binding"/>
    <property type="evidence" value="ECO:0007669"/>
    <property type="project" value="TreeGrafter"/>
</dbReference>
<feature type="domain" description="C2" evidence="2">
    <location>
        <begin position="298"/>
        <end position="450"/>
    </location>
</feature>
<dbReference type="Gene3D" id="1.20.58.1100">
    <property type="match status" value="1"/>
</dbReference>
<dbReference type="InterPro" id="IPR010439">
    <property type="entry name" value="MUN_dom"/>
</dbReference>
<feature type="non-terminal residue" evidence="4">
    <location>
        <position position="494"/>
    </location>
</feature>
<dbReference type="EMBL" id="WBNL01001590">
    <property type="protein sequence ID" value="NXE70445.1"/>
    <property type="molecule type" value="Genomic_DNA"/>
</dbReference>
<dbReference type="InterPro" id="IPR014772">
    <property type="entry name" value="Munc13_dom-2"/>
</dbReference>
<dbReference type="Gene3D" id="2.60.40.150">
    <property type="entry name" value="C2 domain"/>
    <property type="match status" value="1"/>
</dbReference>
<dbReference type="PANTHER" id="PTHR10480:SF1">
    <property type="entry name" value="PROTEIN UNC-13 HOMOLOG A"/>
    <property type="match status" value="1"/>
</dbReference>
<dbReference type="GO" id="GO:0030672">
    <property type="term" value="C:synaptic vesicle membrane"/>
    <property type="evidence" value="ECO:0007669"/>
    <property type="project" value="TreeGrafter"/>
</dbReference>
<dbReference type="GO" id="GO:0019992">
    <property type="term" value="F:diacylglycerol binding"/>
    <property type="evidence" value="ECO:0007669"/>
    <property type="project" value="InterPro"/>
</dbReference>
<dbReference type="SUPFAM" id="SSF49562">
    <property type="entry name" value="C2 domain (Calcium/lipid-binding domain, CaLB)"/>
    <property type="match status" value="1"/>
</dbReference>
<dbReference type="PANTHER" id="PTHR10480">
    <property type="entry name" value="PROTEIN UNC-13 HOMOLOG"/>
    <property type="match status" value="1"/>
</dbReference>
<reference evidence="4" key="1">
    <citation type="submission" date="2019-09" db="EMBL/GenBank/DDBJ databases">
        <title>Bird 10,000 Genomes (B10K) Project - Family phase.</title>
        <authorList>
            <person name="Zhang G."/>
        </authorList>
    </citation>
    <scope>NUCLEOTIDE SEQUENCE</scope>
    <source>
        <strain evidence="4">B10K-DU-015-28</strain>
        <tissue evidence="4">Muscle</tissue>
    </source>
</reference>
<proteinExistence type="predicted"/>
<protein>
    <submittedName>
        <fullName evidence="4">UN13A protein</fullName>
    </submittedName>
</protein>
<dbReference type="FunFam" id="1.20.58.1100:FF:000001">
    <property type="entry name" value="Protein unc-13 homolog B"/>
    <property type="match status" value="1"/>
</dbReference>
<evidence type="ECO:0000313" key="4">
    <source>
        <dbReference type="EMBL" id="NXE70445.1"/>
    </source>
</evidence>
<sequence length="494" mass="54605">PCILMNNIQQLRVQLEKMFEAMGGKDLDTEASDILKELQVKLNNVLDDLSRVFATSFQPHIEECVKQMGDILSQVKGTGNVPASTCSSVAQDADNVLQPIMDLLDSNLTLFAKICEKTVLKRVLKELWKLVMNTMEKTIVLPPLTDQTGTLLRKHGKGTEKSRVKLPSHTEGTQMIFNAAKELGQLSKLKDHMVREEAKSLTPKQCAVVELALDTIKQYFHAGGVGLKKTFLEKSPDLQSLRYALSLYTQATDLLIKTFVQTQSSQGVGVGQGVPGALGKRHLHLVPLSVTGSGVDDPVGEVSIHVELLTHPSSGEHKVTVKGGSCRPGARLWQCQCSLSLTCPLLAVVAANDLKWQTSGIFRPFIEVNIIGPHLSDKKRKFATKSKNNSWAPKYNESFQFTLGTETGPECYELQVCVKDYCFAREDRTVGIAVLQLRDILQRPGCACWLPLGRRIHMDDTGLTVLRILSQRNNDEVAKEFVKLKSDTRSAEEG</sequence>
<dbReference type="GO" id="GO:0035249">
    <property type="term" value="P:synaptic transmission, glutamatergic"/>
    <property type="evidence" value="ECO:0007669"/>
    <property type="project" value="TreeGrafter"/>
</dbReference>
<dbReference type="GO" id="GO:0098831">
    <property type="term" value="C:presynaptic active zone cytoplasmic component"/>
    <property type="evidence" value="ECO:0007669"/>
    <property type="project" value="TreeGrafter"/>
</dbReference>
<dbReference type="InterPro" id="IPR000008">
    <property type="entry name" value="C2_dom"/>
</dbReference>
<accession>A0A852ABX0</accession>
<gene>
    <name evidence="4" type="primary">Unc13a_1</name>
    <name evidence="4" type="ORF">CALORN_R14302</name>
</gene>
<dbReference type="GO" id="GO:0099525">
    <property type="term" value="P:presynaptic dense core vesicle exocytosis"/>
    <property type="evidence" value="ECO:0007669"/>
    <property type="project" value="TreeGrafter"/>
</dbReference>
<evidence type="ECO:0000259" key="2">
    <source>
        <dbReference type="PROSITE" id="PS50004"/>
    </source>
</evidence>
<dbReference type="Proteomes" id="UP000603627">
    <property type="component" value="Unassembled WGS sequence"/>
</dbReference>